<gene>
    <name evidence="3" type="ORF">AND_004479</name>
</gene>
<dbReference type="STRING" id="43151.W5JHE6"/>
<dbReference type="EnsemblMetazoa" id="ADAC004479-RA">
    <property type="protein sequence ID" value="ADAC004479-PA"/>
    <property type="gene ID" value="ADAC004479"/>
</dbReference>
<evidence type="ECO:0000313" key="4">
    <source>
        <dbReference type="EnsemblMetazoa" id="ADAC004479-PA"/>
    </source>
</evidence>
<evidence type="ECO:0000259" key="2">
    <source>
        <dbReference type="Pfam" id="PF03372"/>
    </source>
</evidence>
<dbReference type="Proteomes" id="UP000000673">
    <property type="component" value="Unassembled WGS sequence"/>
</dbReference>
<dbReference type="EMBL" id="ADMH02001184">
    <property type="protein sequence ID" value="ETN63792.1"/>
    <property type="molecule type" value="Genomic_DNA"/>
</dbReference>
<dbReference type="Pfam" id="PF03372">
    <property type="entry name" value="Exo_endo_phos"/>
    <property type="match status" value="1"/>
</dbReference>
<dbReference type="VEuPathDB" id="VectorBase:ADAC004479"/>
<feature type="region of interest" description="Disordered" evidence="1">
    <location>
        <begin position="313"/>
        <end position="366"/>
    </location>
</feature>
<dbReference type="AlphaFoldDB" id="W5JHE6"/>
<feature type="compositionally biased region" description="Polar residues" evidence="1">
    <location>
        <begin position="21"/>
        <end position="48"/>
    </location>
</feature>
<feature type="region of interest" description="Disordered" evidence="1">
    <location>
        <begin position="1"/>
        <end position="58"/>
    </location>
</feature>
<feature type="compositionally biased region" description="Basic and acidic residues" evidence="1">
    <location>
        <begin position="1"/>
        <end position="18"/>
    </location>
</feature>
<dbReference type="eggNOG" id="KOG2338">
    <property type="taxonomic scope" value="Eukaryota"/>
</dbReference>
<dbReference type="InterPro" id="IPR036691">
    <property type="entry name" value="Endo/exonu/phosph_ase_sf"/>
</dbReference>
<reference evidence="3" key="3">
    <citation type="journal article" date="2013" name="Nucleic Acids Res.">
        <title>The genome of Anopheles darlingi, the main neotropical malaria vector.</title>
        <authorList>
            <person name="Marinotti O."/>
            <person name="Cerqueira G.C."/>
            <person name="de Almeida L.G."/>
            <person name="Ferro M.I."/>
            <person name="Loreto E.L."/>
            <person name="Zaha A."/>
            <person name="Teixeira S.M."/>
            <person name="Wespiser A.R."/>
            <person name="Almeida E Silva A."/>
            <person name="Schlindwein A.D."/>
            <person name="Pacheco A.C."/>
            <person name="Silva A.L."/>
            <person name="Graveley B.R."/>
            <person name="Walenz B.P."/>
            <person name="Lima Bde A."/>
            <person name="Ribeiro C.A."/>
            <person name="Nunes-Silva C.G."/>
            <person name="de Carvalho C.R."/>
            <person name="Soares C.M."/>
            <person name="de Menezes C.B."/>
            <person name="Matiolli C."/>
            <person name="Caffrey D."/>
            <person name="Araujo D.A."/>
            <person name="de Oliveira D.M."/>
            <person name="Golenbock D."/>
            <person name="Grisard E.C."/>
            <person name="Fantinatti-Garboggini F."/>
            <person name="de Carvalho F.M."/>
            <person name="Barcellos F.G."/>
            <person name="Prosdocimi F."/>
            <person name="May G."/>
            <person name="Azevedo Junior G.M."/>
            <person name="Guimaraes G.M."/>
            <person name="Goldman G.H."/>
            <person name="Padilha I.Q."/>
            <person name="Batista Jda S."/>
            <person name="Ferro J.A."/>
            <person name="Ribeiro J.M."/>
            <person name="Fietto J.L."/>
            <person name="Dabbas K.M."/>
            <person name="Cerdeira L."/>
            <person name="Agnez-Lima L.F."/>
            <person name="Brocchi M."/>
            <person name="de Carvalho M.O."/>
            <person name="Teixeira Mde M."/>
            <person name="Diniz Maia Mde M."/>
            <person name="Goldman M.H."/>
            <person name="Cruz Schneider M.P."/>
            <person name="Felipe M.S."/>
            <person name="Hungria M."/>
            <person name="Nicolas M.F."/>
            <person name="Pereira M."/>
            <person name="Montes M.A."/>
            <person name="Cantao M.E."/>
            <person name="Vincentz M."/>
            <person name="Rafael M.S."/>
            <person name="Silverman N."/>
            <person name="Stoco P.H."/>
            <person name="Souza R.C."/>
            <person name="Vicentini R."/>
            <person name="Gazzinelli R.T."/>
            <person name="Neves Rde O."/>
            <person name="Silva R."/>
            <person name="Astolfi-Filho S."/>
            <person name="Maciel T.E."/>
            <person name="Urmenyi T.P."/>
            <person name="Tadei W.P."/>
            <person name="Camargo E.P."/>
            <person name="de Vasconcelos A.T."/>
        </authorList>
    </citation>
    <scope>NUCLEOTIDE SEQUENCE</scope>
</reference>
<reference evidence="3 5" key="1">
    <citation type="journal article" date="2010" name="BMC Genomics">
        <title>Combination of measures distinguishes pre-miRNAs from other stem-loops in the genome of the newly sequenced Anopheles darlingi.</title>
        <authorList>
            <person name="Mendes N.D."/>
            <person name="Freitas A.T."/>
            <person name="Vasconcelos A.T."/>
            <person name="Sagot M.F."/>
        </authorList>
    </citation>
    <scope>NUCLEOTIDE SEQUENCE</scope>
</reference>
<protein>
    <submittedName>
        <fullName evidence="3">Carbon catabolite repressor protein</fullName>
    </submittedName>
</protein>
<organism evidence="3">
    <name type="scientific">Anopheles darlingi</name>
    <name type="common">Mosquito</name>
    <dbReference type="NCBI Taxonomy" id="43151"/>
    <lineage>
        <taxon>Eukaryota</taxon>
        <taxon>Metazoa</taxon>
        <taxon>Ecdysozoa</taxon>
        <taxon>Arthropoda</taxon>
        <taxon>Hexapoda</taxon>
        <taxon>Insecta</taxon>
        <taxon>Pterygota</taxon>
        <taxon>Neoptera</taxon>
        <taxon>Endopterygota</taxon>
        <taxon>Diptera</taxon>
        <taxon>Nematocera</taxon>
        <taxon>Culicoidea</taxon>
        <taxon>Culicidae</taxon>
        <taxon>Anophelinae</taxon>
        <taxon>Anopheles</taxon>
    </lineage>
</organism>
<dbReference type="HOGENOM" id="CLU_016428_0_2_1"/>
<evidence type="ECO:0000313" key="5">
    <source>
        <dbReference type="Proteomes" id="UP000000673"/>
    </source>
</evidence>
<dbReference type="FunCoup" id="W5JHE6">
    <property type="interactions" value="27"/>
</dbReference>
<proteinExistence type="predicted"/>
<dbReference type="VEuPathDB" id="VectorBase:ADAR2_006480"/>
<dbReference type="OMA" id="RWITVDY"/>
<evidence type="ECO:0000256" key="1">
    <source>
        <dbReference type="SAM" id="MobiDB-lite"/>
    </source>
</evidence>
<dbReference type="PANTHER" id="PTHR12121">
    <property type="entry name" value="CARBON CATABOLITE REPRESSOR PROTEIN 4"/>
    <property type="match status" value="1"/>
</dbReference>
<dbReference type="PANTHER" id="PTHR12121:SF34">
    <property type="entry name" value="PROTEIN ANGEL"/>
    <property type="match status" value="1"/>
</dbReference>
<dbReference type="Gene3D" id="3.60.10.10">
    <property type="entry name" value="Endonuclease/exonuclease/phosphatase"/>
    <property type="match status" value="1"/>
</dbReference>
<evidence type="ECO:0000313" key="3">
    <source>
        <dbReference type="EMBL" id="ETN63792.1"/>
    </source>
</evidence>
<accession>W5JHE6</accession>
<keyword evidence="5" id="KW-1185">Reference proteome</keyword>
<feature type="domain" description="Endonuclease/exonuclease/phosphatase" evidence="2">
    <location>
        <begin position="67"/>
        <end position="458"/>
    </location>
</feature>
<reference evidence="3" key="2">
    <citation type="submission" date="2010-05" db="EMBL/GenBank/DDBJ databases">
        <authorList>
            <person name="Almeida L.G."/>
            <person name="Nicolas M.F."/>
            <person name="Souza R.C."/>
            <person name="Vasconcelos A.T.R."/>
        </authorList>
    </citation>
    <scope>NUCLEOTIDE SEQUENCE</scope>
</reference>
<dbReference type="SUPFAM" id="SSF56219">
    <property type="entry name" value="DNase I-like"/>
    <property type="match status" value="1"/>
</dbReference>
<name>W5JHE6_ANODA</name>
<dbReference type="InterPro" id="IPR050410">
    <property type="entry name" value="CCR4/nocturin_mRNA_transcr"/>
</dbReference>
<dbReference type="InterPro" id="IPR005135">
    <property type="entry name" value="Endo/exonuclease/phosphatase"/>
</dbReference>
<reference evidence="4" key="4">
    <citation type="submission" date="2015-06" db="UniProtKB">
        <authorList>
            <consortium name="EnsemblMetazoa"/>
        </authorList>
    </citation>
    <scope>IDENTIFICATION</scope>
</reference>
<dbReference type="GO" id="GO:0000175">
    <property type="term" value="F:3'-5'-RNA exonuclease activity"/>
    <property type="evidence" value="ECO:0007669"/>
    <property type="project" value="TreeGrafter"/>
</dbReference>
<sequence length="474" mass="54659">MMNAKETAKVPADPDQRRGRSQQAATYQDANRRWQQIASGQDGSYDETTPTKRKKSKEGGGFEFTLMSYNILAQDLLDGHLMELYRNHDPRSLPWQQRLKRLLAEIRHIRPDVLCVQELQQNHIKRFANGLADFQYEMLYKKRTGGVKTDGCAVFFRSDLFELIDHHEVEFFQPKVNKLNRDNVAIIAKLALKQNPQTRLVVSTTHLLFNPFRQDVRLAQIQILLAELDRFSYSGQTANGVPQYDPVLLCGDFNLQPFTAPYRLVMKGSLRYDQLATCTLERQNQEEQGCREPTGKLFLPRWLGITDRCQHEGLKDRESTHPNMVPPSDQTRLHHSAKSTGSSVPNGQAEDPAHERNSPPSDEFSSGTLNHHFVFHSAYHHRKETERPNETNQGVTTFQERWITVDYLFYTPYRSIAECCPSLPNWNLELLATYSLPTVSQCRRYIHHIPNRFYGSDHFSLAGRFRLTTPAAEQ</sequence>